<keyword evidence="4" id="KW-0597">Phosphoprotein</keyword>
<gene>
    <name evidence="16" type="ORF">GGR36_001468</name>
</gene>
<keyword evidence="9" id="KW-0902">Two-component regulatory system</keyword>
<evidence type="ECO:0000259" key="14">
    <source>
        <dbReference type="PROSITE" id="PS50113"/>
    </source>
</evidence>
<dbReference type="InterPro" id="IPR003594">
    <property type="entry name" value="HATPase_dom"/>
</dbReference>
<evidence type="ECO:0000256" key="4">
    <source>
        <dbReference type="ARBA" id="ARBA00022553"/>
    </source>
</evidence>
<dbReference type="InterPro" id="IPR005467">
    <property type="entry name" value="His_kinase_dom"/>
</dbReference>
<dbReference type="SUPFAM" id="SSF55785">
    <property type="entry name" value="PYP-like sensor domain (PAS domain)"/>
    <property type="match status" value="4"/>
</dbReference>
<dbReference type="Gene3D" id="1.10.287.130">
    <property type="match status" value="1"/>
</dbReference>
<evidence type="ECO:0000313" key="17">
    <source>
        <dbReference type="Proteomes" id="UP000561045"/>
    </source>
</evidence>
<dbReference type="InterPro" id="IPR006189">
    <property type="entry name" value="CHASE_dom"/>
</dbReference>
<dbReference type="Gene3D" id="3.30.450.350">
    <property type="entry name" value="CHASE domain"/>
    <property type="match status" value="1"/>
</dbReference>
<dbReference type="SMART" id="SM00388">
    <property type="entry name" value="HisKA"/>
    <property type="match status" value="1"/>
</dbReference>
<dbReference type="InterPro" id="IPR001610">
    <property type="entry name" value="PAC"/>
</dbReference>
<dbReference type="RefSeq" id="WP_183633694.1">
    <property type="nucleotide sequence ID" value="NZ_BAABLE010000011.1"/>
</dbReference>
<dbReference type="GO" id="GO:0006355">
    <property type="term" value="P:regulation of DNA-templated transcription"/>
    <property type="evidence" value="ECO:0007669"/>
    <property type="project" value="InterPro"/>
</dbReference>
<dbReference type="PROSITE" id="PS50839">
    <property type="entry name" value="CHASE"/>
    <property type="match status" value="1"/>
</dbReference>
<comment type="subcellular location">
    <subcellularLocation>
        <location evidence="2">Cell inner membrane</location>
        <topology evidence="2">Multi-pass membrane protein</topology>
    </subcellularLocation>
</comment>
<evidence type="ECO:0000256" key="9">
    <source>
        <dbReference type="ARBA" id="ARBA00023012"/>
    </source>
</evidence>
<dbReference type="PRINTS" id="PR00344">
    <property type="entry name" value="BCTRLSENSOR"/>
</dbReference>
<evidence type="ECO:0000256" key="3">
    <source>
        <dbReference type="ARBA" id="ARBA00012438"/>
    </source>
</evidence>
<feature type="domain" description="PAS" evidence="13">
    <location>
        <begin position="428"/>
        <end position="473"/>
    </location>
</feature>
<comment type="catalytic activity">
    <reaction evidence="1">
        <text>ATP + protein L-histidine = ADP + protein N-phospho-L-histidine.</text>
        <dbReference type="EC" id="2.7.13.3"/>
    </reaction>
</comment>
<keyword evidence="6 11" id="KW-0812">Transmembrane</keyword>
<organism evidence="16 17">
    <name type="scientific">Niveibacterium umoris</name>
    <dbReference type="NCBI Taxonomy" id="1193620"/>
    <lineage>
        <taxon>Bacteria</taxon>
        <taxon>Pseudomonadati</taxon>
        <taxon>Pseudomonadota</taxon>
        <taxon>Betaproteobacteria</taxon>
        <taxon>Rhodocyclales</taxon>
        <taxon>Rhodocyclaceae</taxon>
        <taxon>Niveibacterium</taxon>
    </lineage>
</organism>
<dbReference type="Proteomes" id="UP000561045">
    <property type="component" value="Unassembled WGS sequence"/>
</dbReference>
<dbReference type="Pfam" id="PF02518">
    <property type="entry name" value="HATPase_c"/>
    <property type="match status" value="1"/>
</dbReference>
<dbReference type="InterPro" id="IPR035965">
    <property type="entry name" value="PAS-like_dom_sf"/>
</dbReference>
<dbReference type="Gene3D" id="2.10.70.100">
    <property type="match status" value="1"/>
</dbReference>
<keyword evidence="17" id="KW-1185">Reference proteome</keyword>
<dbReference type="InterPro" id="IPR042240">
    <property type="entry name" value="CHASE_sf"/>
</dbReference>
<dbReference type="FunFam" id="3.30.565.10:FF:000006">
    <property type="entry name" value="Sensor histidine kinase WalK"/>
    <property type="match status" value="1"/>
</dbReference>
<evidence type="ECO:0000256" key="6">
    <source>
        <dbReference type="ARBA" id="ARBA00022692"/>
    </source>
</evidence>
<dbReference type="EMBL" id="JACIET010000001">
    <property type="protein sequence ID" value="MBB4012160.1"/>
    <property type="molecule type" value="Genomic_DNA"/>
</dbReference>
<dbReference type="InterPro" id="IPR003661">
    <property type="entry name" value="HisK_dim/P_dom"/>
</dbReference>
<dbReference type="NCBIfam" id="TIGR00229">
    <property type="entry name" value="sensory_box"/>
    <property type="match status" value="2"/>
</dbReference>
<dbReference type="InterPro" id="IPR004358">
    <property type="entry name" value="Sig_transdc_His_kin-like_C"/>
</dbReference>
<evidence type="ECO:0000256" key="10">
    <source>
        <dbReference type="ARBA" id="ARBA00023136"/>
    </source>
</evidence>
<dbReference type="PANTHER" id="PTHR43047:SF72">
    <property type="entry name" value="OSMOSENSING HISTIDINE PROTEIN KINASE SLN1"/>
    <property type="match status" value="1"/>
</dbReference>
<evidence type="ECO:0000313" key="16">
    <source>
        <dbReference type="EMBL" id="MBB4012160.1"/>
    </source>
</evidence>
<feature type="domain" description="PAC" evidence="14">
    <location>
        <begin position="644"/>
        <end position="695"/>
    </location>
</feature>
<dbReference type="SMART" id="SM00091">
    <property type="entry name" value="PAS"/>
    <property type="match status" value="3"/>
</dbReference>
<dbReference type="CDD" id="cd00082">
    <property type="entry name" value="HisKA"/>
    <property type="match status" value="1"/>
</dbReference>
<dbReference type="Gene3D" id="3.30.450.20">
    <property type="entry name" value="PAS domain"/>
    <property type="match status" value="4"/>
</dbReference>
<dbReference type="Pfam" id="PF03924">
    <property type="entry name" value="CHASE"/>
    <property type="match status" value="1"/>
</dbReference>
<name>A0A840BGQ1_9RHOO</name>
<dbReference type="InterPro" id="IPR000700">
    <property type="entry name" value="PAS-assoc_C"/>
</dbReference>
<dbReference type="AlphaFoldDB" id="A0A840BGQ1"/>
<dbReference type="InterPro" id="IPR036890">
    <property type="entry name" value="HATPase_C_sf"/>
</dbReference>
<dbReference type="CDD" id="cd00130">
    <property type="entry name" value="PAS"/>
    <property type="match status" value="3"/>
</dbReference>
<feature type="domain" description="PAC" evidence="14">
    <location>
        <begin position="517"/>
        <end position="569"/>
    </location>
</feature>
<dbReference type="PROSITE" id="PS50113">
    <property type="entry name" value="PAC"/>
    <property type="match status" value="3"/>
</dbReference>
<protein>
    <recommendedName>
        <fullName evidence="3">histidine kinase</fullName>
        <ecNumber evidence="3">2.7.13.3</ecNumber>
    </recommendedName>
</protein>
<evidence type="ECO:0000256" key="1">
    <source>
        <dbReference type="ARBA" id="ARBA00000085"/>
    </source>
</evidence>
<proteinExistence type="predicted"/>
<accession>A0A840BGQ1</accession>
<dbReference type="InterPro" id="IPR000014">
    <property type="entry name" value="PAS"/>
</dbReference>
<evidence type="ECO:0000256" key="8">
    <source>
        <dbReference type="ARBA" id="ARBA00022989"/>
    </source>
</evidence>
<dbReference type="InterPro" id="IPR013767">
    <property type="entry name" value="PAS_fold"/>
</dbReference>
<sequence>MSKAGQRALPVLLALIGLLALAMLWSALTHQQELQTQRALDSEVSSLARAAETVMEERMRSLGRMGIRWEAGGGTPEPLWRRDARSFVADLPGTTAVEWADAEGFIRWIEPLAGNEKVLGLNLNRNGVRRQRLDAAQRTGRPTATPVFDLAQGGRGFLVFVPVQRNGRPDGTLVTVFRIEAFAPMLFPKSAREELGLELSEAGRPIASVGQHLPFSQVAARSRAPIHFAGGDWQVEAQARPGYGAAALVVTRSLVAAGGLIVLGLLIALCSLMLTVQNKNRALAAANLELEAGIEDQRRVRAELEFRQFALDQAAIVAITDAAGRITDVNERFVQISGYGRDELIGADHRILNSGYHAPEFFAAMWATISSGRVWRGTIRNKAKNGAFYWVDSTITPRCGPDGRPVSYMAIRIEVTLHKQVEEALRSTSALQRAILDNAAMAIIATDADGLVTHFNPAAERLLGYAAEEVVARATPAIWHLPEEVAARAASLSASLGETVEPGFETFVARARRGLREESEWTYVRRDGSQVPVLLGVSALRSRGGAITGWLGVALDMTQRREAEAAIRRANALMASAGRIARLGSWEIELASGQGAYSDITYEIFGMQAGTEIPLDRALQMYHDGDRAKVVAAIERAVSHGEPWELEVILIRGDGSERWVRARGEPVFEGGKVTRLRGVLQDIDGEMRSQIALRDRQAMLSAIIENVPGGVSLIDSNLDLVACNSLFKRVLALPETLFEHSMPTLEQIFRFNALRGDYGPGDVDALVSDRLALTRKMLPHRFERVRPDGTVLEISGTPLPSGGFVTFYLDITERRQQEEELRRHRDHLRDLVAEQTADLTQAKLAAEQASAAKSEFLANISHELRTPMHAILSFARLGRDRVKTADTEKLKNYFERISTSGDRLMLLINDLLDLSKLEAGRMTLDCMFVDLAGVAREVIHDLEPLSQAKQLGVELRAGAGDLVAEVDALRITQVLRNLLANAIKFTPAGRKVTVVIEAEDGARNELGVPAVEVRVEDEGVGIPEQELDAVFEKFVQSSTTRTGAGGTGLGLAICREIVVAHRGCIRAYNRLHGGAVFEMLLPRNAAGQVGEAAADAPVAGESLLSRSG</sequence>
<feature type="domain" description="PAC" evidence="14">
    <location>
        <begin position="373"/>
        <end position="427"/>
    </location>
</feature>
<evidence type="ECO:0000259" key="13">
    <source>
        <dbReference type="PROSITE" id="PS50112"/>
    </source>
</evidence>
<comment type="caution">
    <text evidence="16">The sequence shown here is derived from an EMBL/GenBank/DDBJ whole genome shotgun (WGS) entry which is preliminary data.</text>
</comment>
<dbReference type="PROSITE" id="PS50109">
    <property type="entry name" value="HIS_KIN"/>
    <property type="match status" value="1"/>
</dbReference>
<feature type="domain" description="CHASE" evidence="15">
    <location>
        <begin position="106"/>
        <end position="182"/>
    </location>
</feature>
<dbReference type="FunFam" id="1.10.287.130:FF:000001">
    <property type="entry name" value="Two-component sensor histidine kinase"/>
    <property type="match status" value="1"/>
</dbReference>
<dbReference type="GO" id="GO:0000155">
    <property type="term" value="F:phosphorelay sensor kinase activity"/>
    <property type="evidence" value="ECO:0007669"/>
    <property type="project" value="InterPro"/>
</dbReference>
<dbReference type="Pfam" id="PF12860">
    <property type="entry name" value="PAS_7"/>
    <property type="match status" value="1"/>
</dbReference>
<keyword evidence="10 11" id="KW-0472">Membrane</keyword>
<evidence type="ECO:0000259" key="15">
    <source>
        <dbReference type="PROSITE" id="PS50839"/>
    </source>
</evidence>
<evidence type="ECO:0000256" key="11">
    <source>
        <dbReference type="SAM" id="Phobius"/>
    </source>
</evidence>
<dbReference type="SUPFAM" id="SSF47384">
    <property type="entry name" value="Homodimeric domain of signal transducing histidine kinase"/>
    <property type="match status" value="1"/>
</dbReference>
<dbReference type="SMART" id="SM00387">
    <property type="entry name" value="HATPase_c"/>
    <property type="match status" value="1"/>
</dbReference>
<dbReference type="SMART" id="SM00086">
    <property type="entry name" value="PAC"/>
    <property type="match status" value="3"/>
</dbReference>
<dbReference type="GO" id="GO:0005886">
    <property type="term" value="C:plasma membrane"/>
    <property type="evidence" value="ECO:0007669"/>
    <property type="project" value="UniProtKB-SubCell"/>
</dbReference>
<evidence type="ECO:0000256" key="5">
    <source>
        <dbReference type="ARBA" id="ARBA00022679"/>
    </source>
</evidence>
<dbReference type="PROSITE" id="PS50112">
    <property type="entry name" value="PAS"/>
    <property type="match status" value="2"/>
</dbReference>
<dbReference type="InterPro" id="IPR036097">
    <property type="entry name" value="HisK_dim/P_sf"/>
</dbReference>
<dbReference type="PANTHER" id="PTHR43047">
    <property type="entry name" value="TWO-COMPONENT HISTIDINE PROTEIN KINASE"/>
    <property type="match status" value="1"/>
</dbReference>
<dbReference type="Gene3D" id="3.30.565.10">
    <property type="entry name" value="Histidine kinase-like ATPase, C-terminal domain"/>
    <property type="match status" value="1"/>
</dbReference>
<dbReference type="Pfam" id="PF00512">
    <property type="entry name" value="HisKA"/>
    <property type="match status" value="1"/>
</dbReference>
<dbReference type="SMART" id="SM01079">
    <property type="entry name" value="CHASE"/>
    <property type="match status" value="1"/>
</dbReference>
<dbReference type="SUPFAM" id="SSF55874">
    <property type="entry name" value="ATPase domain of HSP90 chaperone/DNA topoisomerase II/histidine kinase"/>
    <property type="match status" value="1"/>
</dbReference>
<dbReference type="InterPro" id="IPR013655">
    <property type="entry name" value="PAS_fold_3"/>
</dbReference>
<dbReference type="Pfam" id="PF08447">
    <property type="entry name" value="PAS_3"/>
    <property type="match status" value="2"/>
</dbReference>
<reference evidence="16 17" key="1">
    <citation type="submission" date="2020-08" db="EMBL/GenBank/DDBJ databases">
        <title>Genomic Encyclopedia of Type Strains, Phase IV (KMG-IV): sequencing the most valuable type-strain genomes for metagenomic binning, comparative biology and taxonomic classification.</title>
        <authorList>
            <person name="Goeker M."/>
        </authorList>
    </citation>
    <scope>NUCLEOTIDE SEQUENCE [LARGE SCALE GENOMIC DNA]</scope>
    <source>
        <strain evidence="16 17">DSM 106739</strain>
    </source>
</reference>
<feature type="domain" description="PAS" evidence="13">
    <location>
        <begin position="302"/>
        <end position="346"/>
    </location>
</feature>
<keyword evidence="5" id="KW-0808">Transferase</keyword>
<evidence type="ECO:0000256" key="7">
    <source>
        <dbReference type="ARBA" id="ARBA00022777"/>
    </source>
</evidence>
<feature type="domain" description="Histidine kinase" evidence="12">
    <location>
        <begin position="859"/>
        <end position="1085"/>
    </location>
</feature>
<dbReference type="GO" id="GO:0009927">
    <property type="term" value="F:histidine phosphotransfer kinase activity"/>
    <property type="evidence" value="ECO:0007669"/>
    <property type="project" value="TreeGrafter"/>
</dbReference>
<keyword evidence="7" id="KW-0418">Kinase</keyword>
<evidence type="ECO:0000256" key="2">
    <source>
        <dbReference type="ARBA" id="ARBA00004429"/>
    </source>
</evidence>
<dbReference type="Pfam" id="PF00989">
    <property type="entry name" value="PAS"/>
    <property type="match status" value="1"/>
</dbReference>
<feature type="transmembrane region" description="Helical" evidence="11">
    <location>
        <begin position="254"/>
        <end position="274"/>
    </location>
</feature>
<evidence type="ECO:0000259" key="12">
    <source>
        <dbReference type="PROSITE" id="PS50109"/>
    </source>
</evidence>
<dbReference type="EC" id="2.7.13.3" evidence="3"/>
<keyword evidence="8 11" id="KW-1133">Transmembrane helix</keyword>